<dbReference type="OrthoDB" id="271273at2759"/>
<dbReference type="InterPro" id="IPR004170">
    <property type="entry name" value="WWE_dom"/>
</dbReference>
<keyword evidence="2" id="KW-0012">Acyltransferase</keyword>
<comment type="caution">
    <text evidence="2">The sequence shown here is derived from an EMBL/GenBank/DDBJ whole genome shotgun (WGS) entry which is preliminary data.</text>
</comment>
<dbReference type="InterPro" id="IPR018123">
    <property type="entry name" value="WWE-dom_subgr"/>
</dbReference>
<evidence type="ECO:0000259" key="1">
    <source>
        <dbReference type="PROSITE" id="PS50918"/>
    </source>
</evidence>
<dbReference type="GO" id="GO:0008270">
    <property type="term" value="F:zinc ion binding"/>
    <property type="evidence" value="ECO:0007669"/>
    <property type="project" value="InterPro"/>
</dbReference>
<keyword evidence="3" id="KW-1185">Reference proteome</keyword>
<feature type="non-terminal residue" evidence="2">
    <location>
        <position position="1"/>
    </location>
</feature>
<sequence>IFSVDALLSKPQQKLEHGLWQWRDDRGLWHTYSWIDSKIIEAAYQSGEDELTLTTLGRTYTVDFNSMQQ</sequence>
<evidence type="ECO:0000313" key="3">
    <source>
        <dbReference type="Proteomes" id="UP001163046"/>
    </source>
</evidence>
<dbReference type="AlphaFoldDB" id="A0A9W9ZGN3"/>
<keyword evidence="2" id="KW-0436">Ligase</keyword>
<dbReference type="EMBL" id="MU826350">
    <property type="protein sequence ID" value="KAJ7381406.1"/>
    <property type="molecule type" value="Genomic_DNA"/>
</dbReference>
<accession>A0A9W9ZGN3</accession>
<dbReference type="GO" id="GO:0016874">
    <property type="term" value="F:ligase activity"/>
    <property type="evidence" value="ECO:0007669"/>
    <property type="project" value="UniProtKB-KW"/>
</dbReference>
<dbReference type="EC" id="2.3.2.26" evidence="2"/>
<dbReference type="GO" id="GO:0061630">
    <property type="term" value="F:ubiquitin protein ligase activity"/>
    <property type="evidence" value="ECO:0007669"/>
    <property type="project" value="UniProtKB-EC"/>
</dbReference>
<dbReference type="InterPro" id="IPR037197">
    <property type="entry name" value="WWE_dom_sf"/>
</dbReference>
<dbReference type="Proteomes" id="UP001163046">
    <property type="component" value="Unassembled WGS sequence"/>
</dbReference>
<name>A0A9W9ZGN3_9CNID</name>
<proteinExistence type="predicted"/>
<dbReference type="SMART" id="SM00678">
    <property type="entry name" value="WWE"/>
    <property type="match status" value="1"/>
</dbReference>
<dbReference type="Pfam" id="PF02825">
    <property type="entry name" value="WWE"/>
    <property type="match status" value="1"/>
</dbReference>
<dbReference type="Gene3D" id="3.30.720.50">
    <property type="match status" value="1"/>
</dbReference>
<keyword evidence="2" id="KW-0808">Transferase</keyword>
<evidence type="ECO:0000313" key="2">
    <source>
        <dbReference type="EMBL" id="KAJ7381406.1"/>
    </source>
</evidence>
<feature type="non-terminal residue" evidence="2">
    <location>
        <position position="69"/>
    </location>
</feature>
<organism evidence="2 3">
    <name type="scientific">Desmophyllum pertusum</name>
    <dbReference type="NCBI Taxonomy" id="174260"/>
    <lineage>
        <taxon>Eukaryota</taxon>
        <taxon>Metazoa</taxon>
        <taxon>Cnidaria</taxon>
        <taxon>Anthozoa</taxon>
        <taxon>Hexacorallia</taxon>
        <taxon>Scleractinia</taxon>
        <taxon>Caryophylliina</taxon>
        <taxon>Caryophylliidae</taxon>
        <taxon>Desmophyllum</taxon>
    </lineage>
</organism>
<gene>
    <name evidence="2" type="primary">TRIP12_1</name>
    <name evidence="2" type="ORF">OS493_001540</name>
</gene>
<dbReference type="PROSITE" id="PS50918">
    <property type="entry name" value="WWE"/>
    <property type="match status" value="1"/>
</dbReference>
<feature type="domain" description="WWE" evidence="1">
    <location>
        <begin position="6"/>
        <end position="69"/>
    </location>
</feature>
<dbReference type="SUPFAM" id="SSF117839">
    <property type="entry name" value="WWE domain"/>
    <property type="match status" value="1"/>
</dbReference>
<reference evidence="2" key="1">
    <citation type="submission" date="2023-01" db="EMBL/GenBank/DDBJ databases">
        <title>Genome assembly of the deep-sea coral Lophelia pertusa.</title>
        <authorList>
            <person name="Herrera S."/>
            <person name="Cordes E."/>
        </authorList>
    </citation>
    <scope>NUCLEOTIDE SEQUENCE</scope>
    <source>
        <strain evidence="2">USNM1676648</strain>
        <tissue evidence="2">Polyp</tissue>
    </source>
</reference>
<protein>
    <submittedName>
        <fullName evidence="2">Ubiquitin-protein ligase</fullName>
        <ecNumber evidence="2">2.3.2.26</ecNumber>
    </submittedName>
</protein>